<gene>
    <name evidence="1" type="ORF">CEY00_Acc09535</name>
</gene>
<accession>A0A2R6RAN6</accession>
<name>A0A2R6RAN6_ACTCC</name>
<dbReference type="OMA" id="NETSNGW"/>
<comment type="caution">
    <text evidence="1">The sequence shown here is derived from an EMBL/GenBank/DDBJ whole genome shotgun (WGS) entry which is preliminary data.</text>
</comment>
<proteinExistence type="predicted"/>
<reference evidence="1 2" key="1">
    <citation type="submission" date="2017-07" db="EMBL/GenBank/DDBJ databases">
        <title>An improved, manually edited Actinidia chinensis var. chinensis (kiwifruit) genome highlights the challenges associated with draft genomes and gene prediction in plants.</title>
        <authorList>
            <person name="Pilkington S."/>
            <person name="Crowhurst R."/>
            <person name="Hilario E."/>
            <person name="Nardozza S."/>
            <person name="Fraser L."/>
            <person name="Peng Y."/>
            <person name="Gunaseelan K."/>
            <person name="Simpson R."/>
            <person name="Tahir J."/>
            <person name="Deroles S."/>
            <person name="Templeton K."/>
            <person name="Luo Z."/>
            <person name="Davy M."/>
            <person name="Cheng C."/>
            <person name="Mcneilage M."/>
            <person name="Scaglione D."/>
            <person name="Liu Y."/>
            <person name="Zhang Q."/>
            <person name="Datson P."/>
            <person name="De Silva N."/>
            <person name="Gardiner S."/>
            <person name="Bassett H."/>
            <person name="Chagne D."/>
            <person name="Mccallum J."/>
            <person name="Dzierzon H."/>
            <person name="Deng C."/>
            <person name="Wang Y.-Y."/>
            <person name="Barron N."/>
            <person name="Manako K."/>
            <person name="Bowen J."/>
            <person name="Foster T."/>
            <person name="Erridge Z."/>
            <person name="Tiffin H."/>
            <person name="Waite C."/>
            <person name="Davies K."/>
            <person name="Grierson E."/>
            <person name="Laing W."/>
            <person name="Kirk R."/>
            <person name="Chen X."/>
            <person name="Wood M."/>
            <person name="Montefiori M."/>
            <person name="Brummell D."/>
            <person name="Schwinn K."/>
            <person name="Catanach A."/>
            <person name="Fullerton C."/>
            <person name="Li D."/>
            <person name="Meiyalaghan S."/>
            <person name="Nieuwenhuizen N."/>
            <person name="Read N."/>
            <person name="Prakash R."/>
            <person name="Hunter D."/>
            <person name="Zhang H."/>
            <person name="Mckenzie M."/>
            <person name="Knabel M."/>
            <person name="Harris A."/>
            <person name="Allan A."/>
            <person name="Chen A."/>
            <person name="Janssen B."/>
            <person name="Plunkett B."/>
            <person name="Dwamena C."/>
            <person name="Voogd C."/>
            <person name="Leif D."/>
            <person name="Lafferty D."/>
            <person name="Souleyre E."/>
            <person name="Varkonyi-Gasic E."/>
            <person name="Gambi F."/>
            <person name="Hanley J."/>
            <person name="Yao J.-L."/>
            <person name="Cheung J."/>
            <person name="David K."/>
            <person name="Warren B."/>
            <person name="Marsh K."/>
            <person name="Snowden K."/>
            <person name="Lin-Wang K."/>
            <person name="Brian L."/>
            <person name="Martinez-Sanchez M."/>
            <person name="Wang M."/>
            <person name="Ileperuma N."/>
            <person name="Macnee N."/>
            <person name="Campin R."/>
            <person name="Mcatee P."/>
            <person name="Drummond R."/>
            <person name="Espley R."/>
            <person name="Ireland H."/>
            <person name="Wu R."/>
            <person name="Atkinson R."/>
            <person name="Karunairetnam S."/>
            <person name="Bulley S."/>
            <person name="Chunkath S."/>
            <person name="Hanley Z."/>
            <person name="Storey R."/>
            <person name="Thrimawithana A."/>
            <person name="Thomson S."/>
            <person name="David C."/>
            <person name="Testolin R."/>
        </authorList>
    </citation>
    <scope>NUCLEOTIDE SEQUENCE [LARGE SCALE GENOMIC DNA]</scope>
    <source>
        <strain evidence="2">cv. Red5</strain>
        <tissue evidence="1">Young leaf</tissue>
    </source>
</reference>
<dbReference type="InterPro" id="IPR040344">
    <property type="entry name" value="At3g17950-like"/>
</dbReference>
<dbReference type="EMBL" id="NKQK01000008">
    <property type="protein sequence ID" value="PSS24620.1"/>
    <property type="molecule type" value="Genomic_DNA"/>
</dbReference>
<dbReference type="OrthoDB" id="738796at2759"/>
<protein>
    <submittedName>
        <fullName evidence="1">Protein FAM216B like</fullName>
    </submittedName>
</protein>
<dbReference type="Gramene" id="PSS24620">
    <property type="protein sequence ID" value="PSS24620"/>
    <property type="gene ID" value="CEY00_Acc09535"/>
</dbReference>
<reference evidence="2" key="2">
    <citation type="journal article" date="2018" name="BMC Genomics">
        <title>A manually annotated Actinidia chinensis var. chinensis (kiwifruit) genome highlights the challenges associated with draft genomes and gene prediction in plants.</title>
        <authorList>
            <person name="Pilkington S.M."/>
            <person name="Crowhurst R."/>
            <person name="Hilario E."/>
            <person name="Nardozza S."/>
            <person name="Fraser L."/>
            <person name="Peng Y."/>
            <person name="Gunaseelan K."/>
            <person name="Simpson R."/>
            <person name="Tahir J."/>
            <person name="Deroles S.C."/>
            <person name="Templeton K."/>
            <person name="Luo Z."/>
            <person name="Davy M."/>
            <person name="Cheng C."/>
            <person name="McNeilage M."/>
            <person name="Scaglione D."/>
            <person name="Liu Y."/>
            <person name="Zhang Q."/>
            <person name="Datson P."/>
            <person name="De Silva N."/>
            <person name="Gardiner S.E."/>
            <person name="Bassett H."/>
            <person name="Chagne D."/>
            <person name="McCallum J."/>
            <person name="Dzierzon H."/>
            <person name="Deng C."/>
            <person name="Wang Y.Y."/>
            <person name="Barron L."/>
            <person name="Manako K."/>
            <person name="Bowen J."/>
            <person name="Foster T.M."/>
            <person name="Erridge Z.A."/>
            <person name="Tiffin H."/>
            <person name="Waite C.N."/>
            <person name="Davies K.M."/>
            <person name="Grierson E.P."/>
            <person name="Laing W.A."/>
            <person name="Kirk R."/>
            <person name="Chen X."/>
            <person name="Wood M."/>
            <person name="Montefiori M."/>
            <person name="Brummell D.A."/>
            <person name="Schwinn K.E."/>
            <person name="Catanach A."/>
            <person name="Fullerton C."/>
            <person name="Li D."/>
            <person name="Meiyalaghan S."/>
            <person name="Nieuwenhuizen N."/>
            <person name="Read N."/>
            <person name="Prakash R."/>
            <person name="Hunter D."/>
            <person name="Zhang H."/>
            <person name="McKenzie M."/>
            <person name="Knabel M."/>
            <person name="Harris A."/>
            <person name="Allan A.C."/>
            <person name="Gleave A."/>
            <person name="Chen A."/>
            <person name="Janssen B.J."/>
            <person name="Plunkett B."/>
            <person name="Ampomah-Dwamena C."/>
            <person name="Voogd C."/>
            <person name="Leif D."/>
            <person name="Lafferty D."/>
            <person name="Souleyre E.J.F."/>
            <person name="Varkonyi-Gasic E."/>
            <person name="Gambi F."/>
            <person name="Hanley J."/>
            <person name="Yao J.L."/>
            <person name="Cheung J."/>
            <person name="David K.M."/>
            <person name="Warren B."/>
            <person name="Marsh K."/>
            <person name="Snowden K.C."/>
            <person name="Lin-Wang K."/>
            <person name="Brian L."/>
            <person name="Martinez-Sanchez M."/>
            <person name="Wang M."/>
            <person name="Ileperuma N."/>
            <person name="Macnee N."/>
            <person name="Campin R."/>
            <person name="McAtee P."/>
            <person name="Drummond R.S.M."/>
            <person name="Espley R.V."/>
            <person name="Ireland H.S."/>
            <person name="Wu R."/>
            <person name="Atkinson R.G."/>
            <person name="Karunairetnam S."/>
            <person name="Bulley S."/>
            <person name="Chunkath S."/>
            <person name="Hanley Z."/>
            <person name="Storey R."/>
            <person name="Thrimawithana A.H."/>
            <person name="Thomson S."/>
            <person name="David C."/>
            <person name="Testolin R."/>
            <person name="Huang H."/>
            <person name="Hellens R.P."/>
            <person name="Schaffer R.J."/>
        </authorList>
    </citation>
    <scope>NUCLEOTIDE SEQUENCE [LARGE SCALE GENOMIC DNA]</scope>
    <source>
        <strain evidence="2">cv. Red5</strain>
    </source>
</reference>
<dbReference type="PANTHER" id="PTHR33544:SF14">
    <property type="entry name" value="PROTEIN, PUTATIVE-RELATED"/>
    <property type="match status" value="1"/>
</dbReference>
<dbReference type="PANTHER" id="PTHR33544">
    <property type="entry name" value="DUF4005 DOMAIN-CONTAINING PROTEIN-RELATED"/>
    <property type="match status" value="1"/>
</dbReference>
<evidence type="ECO:0000313" key="2">
    <source>
        <dbReference type="Proteomes" id="UP000241394"/>
    </source>
</evidence>
<organism evidence="1 2">
    <name type="scientific">Actinidia chinensis var. chinensis</name>
    <name type="common">Chinese soft-hair kiwi</name>
    <dbReference type="NCBI Taxonomy" id="1590841"/>
    <lineage>
        <taxon>Eukaryota</taxon>
        <taxon>Viridiplantae</taxon>
        <taxon>Streptophyta</taxon>
        <taxon>Embryophyta</taxon>
        <taxon>Tracheophyta</taxon>
        <taxon>Spermatophyta</taxon>
        <taxon>Magnoliopsida</taxon>
        <taxon>eudicotyledons</taxon>
        <taxon>Gunneridae</taxon>
        <taxon>Pentapetalae</taxon>
        <taxon>asterids</taxon>
        <taxon>Ericales</taxon>
        <taxon>Actinidiaceae</taxon>
        <taxon>Actinidia</taxon>
    </lineage>
</organism>
<evidence type="ECO:0000313" key="1">
    <source>
        <dbReference type="EMBL" id="PSS24620.1"/>
    </source>
</evidence>
<dbReference type="InParanoid" id="A0A2R6RAN6"/>
<keyword evidence="2" id="KW-1185">Reference proteome</keyword>
<sequence>MLVEDHETTNGWPLGLGNLNIRLRVTENFEPAAATAERSSLHAPSSSFSSFLSSDLDTEIKQSTASFFQDHSVSLGRLIGIRPRDRGVVYFPNTTSVEQHESILESRSCSDVPGAQQEEMSQGICVPIFFSIIVKMTRSKSSSSR</sequence>
<dbReference type="Proteomes" id="UP000241394">
    <property type="component" value="Chromosome LG8"/>
</dbReference>
<dbReference type="AlphaFoldDB" id="A0A2R6RAN6"/>